<comment type="caution">
    <text evidence="1">The sequence shown here is derived from an EMBL/GenBank/DDBJ whole genome shotgun (WGS) entry which is preliminary data.</text>
</comment>
<dbReference type="EMBL" id="RCMG01000210">
    <property type="protein sequence ID" value="KAG2859613.1"/>
    <property type="molecule type" value="Genomic_DNA"/>
</dbReference>
<gene>
    <name evidence="1" type="ORF">PC113_g8779</name>
</gene>
<dbReference type="AlphaFoldDB" id="A0A8T0ZBC3"/>
<evidence type="ECO:0000313" key="1">
    <source>
        <dbReference type="EMBL" id="KAG2859613.1"/>
    </source>
</evidence>
<proteinExistence type="predicted"/>
<name>A0A8T0ZBC3_9STRA</name>
<sequence length="70" mass="8112">MMKKPSHITDTLTFLRRMLDPRRPQQHPHRLPLQLGQASQQMRSLSVLIRASFLVVARASRTLIPLRILS</sequence>
<dbReference type="Proteomes" id="UP000735874">
    <property type="component" value="Unassembled WGS sequence"/>
</dbReference>
<accession>A0A8T0ZBC3</accession>
<protein>
    <submittedName>
        <fullName evidence="1">Uncharacterized protein</fullName>
    </submittedName>
</protein>
<reference evidence="1" key="1">
    <citation type="submission" date="2018-10" db="EMBL/GenBank/DDBJ databases">
        <title>Effector identification in a new, highly contiguous assembly of the strawberry crown rot pathogen Phytophthora cactorum.</title>
        <authorList>
            <person name="Armitage A.D."/>
            <person name="Nellist C.F."/>
            <person name="Bates H."/>
            <person name="Vickerstaff R.J."/>
            <person name="Harrison R.J."/>
        </authorList>
    </citation>
    <scope>NUCLEOTIDE SEQUENCE</scope>
    <source>
        <strain evidence="1">15-7</strain>
    </source>
</reference>
<organism evidence="1 2">
    <name type="scientific">Phytophthora cactorum</name>
    <dbReference type="NCBI Taxonomy" id="29920"/>
    <lineage>
        <taxon>Eukaryota</taxon>
        <taxon>Sar</taxon>
        <taxon>Stramenopiles</taxon>
        <taxon>Oomycota</taxon>
        <taxon>Peronosporomycetes</taxon>
        <taxon>Peronosporales</taxon>
        <taxon>Peronosporaceae</taxon>
        <taxon>Phytophthora</taxon>
    </lineage>
</organism>
<evidence type="ECO:0000313" key="2">
    <source>
        <dbReference type="Proteomes" id="UP000735874"/>
    </source>
</evidence>